<evidence type="ECO:0000256" key="10">
    <source>
        <dbReference type="ARBA" id="ARBA00022840"/>
    </source>
</evidence>
<dbReference type="Proteomes" id="UP000247696">
    <property type="component" value="Chromosome"/>
</dbReference>
<feature type="transmembrane region" description="Helical" evidence="15">
    <location>
        <begin position="7"/>
        <end position="26"/>
    </location>
</feature>
<feature type="binding site" evidence="15">
    <location>
        <position position="506"/>
    </location>
    <ligand>
        <name>Zn(2+)</name>
        <dbReference type="ChEBI" id="CHEBI:29105"/>
        <note>catalytic</note>
    </ligand>
</feature>
<comment type="subunit">
    <text evidence="15">Homohexamer.</text>
</comment>
<dbReference type="GO" id="GO:0016887">
    <property type="term" value="F:ATP hydrolysis activity"/>
    <property type="evidence" value="ECO:0007669"/>
    <property type="project" value="UniProtKB-UniRule"/>
</dbReference>
<evidence type="ECO:0000256" key="16">
    <source>
        <dbReference type="RuleBase" id="RU003651"/>
    </source>
</evidence>
<dbReference type="Pfam" id="PF06480">
    <property type="entry name" value="FtsH_ext"/>
    <property type="match status" value="1"/>
</dbReference>
<evidence type="ECO:0000313" key="20">
    <source>
        <dbReference type="Proteomes" id="UP000247696"/>
    </source>
</evidence>
<dbReference type="EC" id="3.4.24.-" evidence="15"/>
<feature type="compositionally biased region" description="Low complexity" evidence="17">
    <location>
        <begin position="805"/>
        <end position="821"/>
    </location>
</feature>
<keyword evidence="7 15" id="KW-0547">Nucleotide-binding</keyword>
<feature type="transmembrane region" description="Helical" evidence="15">
    <location>
        <begin position="114"/>
        <end position="136"/>
    </location>
</feature>
<evidence type="ECO:0000256" key="9">
    <source>
        <dbReference type="ARBA" id="ARBA00022833"/>
    </source>
</evidence>
<dbReference type="GO" id="GO:0004176">
    <property type="term" value="F:ATP-dependent peptidase activity"/>
    <property type="evidence" value="ECO:0007669"/>
    <property type="project" value="InterPro"/>
</dbReference>
<dbReference type="FunFam" id="1.10.8.60:FF:000001">
    <property type="entry name" value="ATP-dependent zinc metalloprotease FtsH"/>
    <property type="match status" value="1"/>
</dbReference>
<keyword evidence="8 15" id="KW-0378">Hydrolase</keyword>
<dbReference type="InterPro" id="IPR027417">
    <property type="entry name" value="P-loop_NTPase"/>
</dbReference>
<keyword evidence="6 15" id="KW-0479">Metal-binding</keyword>
<comment type="subcellular location">
    <subcellularLocation>
        <location evidence="15">Cell membrane</location>
        <topology evidence="15">Multi-pass membrane protein</topology>
        <orientation evidence="15">Cytoplasmic side</orientation>
    </subcellularLocation>
    <subcellularLocation>
        <location evidence="1">Membrane</location>
    </subcellularLocation>
</comment>
<dbReference type="FunFam" id="3.40.50.300:FF:000001">
    <property type="entry name" value="ATP-dependent zinc metalloprotease FtsH"/>
    <property type="match status" value="1"/>
</dbReference>
<keyword evidence="12 15" id="KW-0482">Metalloprotease</keyword>
<dbReference type="InterPro" id="IPR011546">
    <property type="entry name" value="Pept_M41_FtsH_extracell"/>
</dbReference>
<dbReference type="KEGG" id="cpre:Csp1_22620"/>
<evidence type="ECO:0000256" key="14">
    <source>
        <dbReference type="ARBA" id="ARBA00061570"/>
    </source>
</evidence>
<dbReference type="CDD" id="cd19501">
    <property type="entry name" value="RecA-like_FtsH"/>
    <property type="match status" value="1"/>
</dbReference>
<evidence type="ECO:0000256" key="12">
    <source>
        <dbReference type="ARBA" id="ARBA00023049"/>
    </source>
</evidence>
<keyword evidence="4 15" id="KW-0645">Protease</keyword>
<dbReference type="GO" id="GO:0005886">
    <property type="term" value="C:plasma membrane"/>
    <property type="evidence" value="ECO:0007669"/>
    <property type="project" value="UniProtKB-SubCell"/>
</dbReference>
<accession>A0A2Z3YQ58</accession>
<evidence type="ECO:0000256" key="11">
    <source>
        <dbReference type="ARBA" id="ARBA00022989"/>
    </source>
</evidence>
<comment type="similarity">
    <text evidence="2 15">In the C-terminal section; belongs to the peptidase M41 family.</text>
</comment>
<name>A0A2Z3YQ58_9CORY</name>
<evidence type="ECO:0000256" key="1">
    <source>
        <dbReference type="ARBA" id="ARBA00004370"/>
    </source>
</evidence>
<dbReference type="HAMAP" id="MF_01458">
    <property type="entry name" value="FtsH"/>
    <property type="match status" value="1"/>
</dbReference>
<dbReference type="GO" id="GO:0008270">
    <property type="term" value="F:zinc ion binding"/>
    <property type="evidence" value="ECO:0007669"/>
    <property type="project" value="UniProtKB-UniRule"/>
</dbReference>
<dbReference type="OrthoDB" id="9809379at2"/>
<protein>
    <recommendedName>
        <fullName evidence="15">ATP-dependent zinc metalloprotease FtsH</fullName>
        <ecNumber evidence="15">3.4.24.-</ecNumber>
    </recommendedName>
</protein>
<sequence length="829" mass="89882">MTKKKVLRIAAVIAAVLVAIYAFSVLTDSTRGYSDVDTSVAVRQLDDKNVSEVQINDREQQLQITLKNKISVDGDDDVEKIITQYPARAADTIFDKVQASGADKYQTKVTEDSLLGSLLVMLLPVLLIGGLLLFFLTRMQGGGAGGPFGIGKSRAKELNVDNPDTTFDDVAGADEAVEELDEIRDFLQNPGRYEQLGAKVPRGVLLYGPPGTGKTLLARAVAGEAGVPFYSISGSDFVEMFVGVGASRVRDLFKTAKENSPCIIFVDEIDAVGRQRGAGMGGGHDEREQTLNQLLVEMDGFDDREGVILMAATNRPDILDPALLRPGRFDRQIPVGNPDLAGREQILRVHARNKPLAPDVDLKSLAKRTVGMSGADLENVLNEAALLTARVNGNVITADALEEATDRVIGGPRRTSKIISEQEKKVTAYHESGHTLAAWGIRDIERVYKVTILARGKTGGHAMAVPEDDKGMYTRSELFARLVFAMGGRSAEELVFGSPTTGASADIEQATKIARAMVTEYGMSPQLGAVKYGEEQGDPFAGRGGQGTLDYSPAVAATIDDQVRTLIEKAHVVAYRILRGHRDHLDTLASRLLEKETLRRPDLEAILGELDPVAVEDIFDGQDRDFPRDYREPVKTPTELARERGEEPPERPDFYSEARKARMERRKAEQEARRAGADQGQDSGEARRLPGFPPQEGTGTRRWDARSDPQEHRRAGHDHLWGGQDRVDPPGDPLDGRSGPPRHPGEVNYGPGDGAADGPVSPPLPPAGEMRGFRLPDNEQPDNPWTTDDAPTGRHSRTDSGGSGNPDAGNSSSNSGNSNSNSEDRDGQR</sequence>
<dbReference type="InterPro" id="IPR041569">
    <property type="entry name" value="AAA_lid_3"/>
</dbReference>
<dbReference type="Pfam" id="PF17862">
    <property type="entry name" value="AAA_lid_3"/>
    <property type="match status" value="1"/>
</dbReference>
<dbReference type="InterPro" id="IPR003959">
    <property type="entry name" value="ATPase_AAA_core"/>
</dbReference>
<dbReference type="AlphaFoldDB" id="A0A2Z3YQ58"/>
<dbReference type="SUPFAM" id="SSF52540">
    <property type="entry name" value="P-loop containing nucleoside triphosphate hydrolases"/>
    <property type="match status" value="1"/>
</dbReference>
<comment type="similarity">
    <text evidence="16">Belongs to the AAA ATPase family.</text>
</comment>
<dbReference type="Pfam" id="PF00004">
    <property type="entry name" value="AAA"/>
    <property type="match status" value="1"/>
</dbReference>
<organism evidence="19 20">
    <name type="scientific">Corynebacterium provencense</name>
    <dbReference type="NCBI Taxonomy" id="1737425"/>
    <lineage>
        <taxon>Bacteria</taxon>
        <taxon>Bacillati</taxon>
        <taxon>Actinomycetota</taxon>
        <taxon>Actinomycetes</taxon>
        <taxon>Mycobacteriales</taxon>
        <taxon>Corynebacteriaceae</taxon>
        <taxon>Corynebacterium</taxon>
    </lineage>
</organism>
<dbReference type="InterPro" id="IPR003593">
    <property type="entry name" value="AAA+_ATPase"/>
</dbReference>
<dbReference type="PRINTS" id="PR00830">
    <property type="entry name" value="ENDOLAPTASE"/>
</dbReference>
<evidence type="ECO:0000256" key="3">
    <source>
        <dbReference type="ARBA" id="ARBA00022475"/>
    </source>
</evidence>
<keyword evidence="13 15" id="KW-0472">Membrane</keyword>
<dbReference type="InterPro" id="IPR000642">
    <property type="entry name" value="Peptidase_M41"/>
</dbReference>
<evidence type="ECO:0000256" key="8">
    <source>
        <dbReference type="ARBA" id="ARBA00022801"/>
    </source>
</evidence>
<feature type="binding site" evidence="15">
    <location>
        <position position="434"/>
    </location>
    <ligand>
        <name>Zn(2+)</name>
        <dbReference type="ChEBI" id="CHEBI:29105"/>
        <note>catalytic</note>
    </ligand>
</feature>
<gene>
    <name evidence="15 19" type="primary">ftsH</name>
    <name evidence="19" type="ORF">Csp1_22620</name>
</gene>
<feature type="compositionally biased region" description="Basic and acidic residues" evidence="17">
    <location>
        <begin position="621"/>
        <end position="676"/>
    </location>
</feature>
<dbReference type="Gene3D" id="1.10.8.60">
    <property type="match status" value="1"/>
</dbReference>
<comment type="function">
    <text evidence="15">Acts as a processive, ATP-dependent zinc metallopeptidase for both cytoplasmic and membrane proteins. Plays a role in the quality control of integral membrane proteins.</text>
</comment>
<keyword evidence="9 15" id="KW-0862">Zinc</keyword>
<evidence type="ECO:0000256" key="17">
    <source>
        <dbReference type="SAM" id="MobiDB-lite"/>
    </source>
</evidence>
<evidence type="ECO:0000259" key="18">
    <source>
        <dbReference type="SMART" id="SM00382"/>
    </source>
</evidence>
<dbReference type="InterPro" id="IPR037219">
    <property type="entry name" value="Peptidase_M41-like"/>
</dbReference>
<dbReference type="SUPFAM" id="SSF140990">
    <property type="entry name" value="FtsH protease domain-like"/>
    <property type="match status" value="1"/>
</dbReference>
<keyword evidence="3 15" id="KW-1003">Cell membrane</keyword>
<dbReference type="NCBIfam" id="TIGR01241">
    <property type="entry name" value="FtsH_fam"/>
    <property type="match status" value="1"/>
</dbReference>
<dbReference type="Pfam" id="PF01434">
    <property type="entry name" value="Peptidase_M41"/>
    <property type="match status" value="1"/>
</dbReference>
<dbReference type="SMART" id="SM00382">
    <property type="entry name" value="AAA"/>
    <property type="match status" value="1"/>
</dbReference>
<proteinExistence type="inferred from homology"/>
<evidence type="ECO:0000256" key="4">
    <source>
        <dbReference type="ARBA" id="ARBA00022670"/>
    </source>
</evidence>
<evidence type="ECO:0000256" key="13">
    <source>
        <dbReference type="ARBA" id="ARBA00023136"/>
    </source>
</evidence>
<dbReference type="Gene3D" id="3.40.50.300">
    <property type="entry name" value="P-loop containing nucleotide triphosphate hydrolases"/>
    <property type="match status" value="1"/>
</dbReference>
<evidence type="ECO:0000256" key="15">
    <source>
        <dbReference type="HAMAP-Rule" id="MF_01458"/>
    </source>
</evidence>
<keyword evidence="10 15" id="KW-0067">ATP-binding</keyword>
<keyword evidence="11 15" id="KW-1133">Transmembrane helix</keyword>
<dbReference type="PROSITE" id="PS00674">
    <property type="entry name" value="AAA"/>
    <property type="match status" value="1"/>
</dbReference>
<dbReference type="PANTHER" id="PTHR23076">
    <property type="entry name" value="METALLOPROTEASE M41 FTSH"/>
    <property type="match status" value="1"/>
</dbReference>
<comment type="similarity">
    <text evidence="14 15">In the central section; belongs to the AAA ATPase family.</text>
</comment>
<keyword evidence="5 15" id="KW-0812">Transmembrane</keyword>
<evidence type="ECO:0000256" key="6">
    <source>
        <dbReference type="ARBA" id="ARBA00022723"/>
    </source>
</evidence>
<feature type="binding site" evidence="15">
    <location>
        <position position="430"/>
    </location>
    <ligand>
        <name>Zn(2+)</name>
        <dbReference type="ChEBI" id="CHEBI:29105"/>
        <note>catalytic</note>
    </ligand>
</feature>
<dbReference type="FunFam" id="1.20.58.760:FF:000001">
    <property type="entry name" value="ATP-dependent zinc metalloprotease FtsH"/>
    <property type="match status" value="1"/>
</dbReference>
<dbReference type="EMBL" id="CP024988">
    <property type="protein sequence ID" value="AWT27012.1"/>
    <property type="molecule type" value="Genomic_DNA"/>
</dbReference>
<feature type="binding site" evidence="15">
    <location>
        <begin position="208"/>
        <end position="215"/>
    </location>
    <ligand>
        <name>ATP</name>
        <dbReference type="ChEBI" id="CHEBI:30616"/>
    </ligand>
</feature>
<feature type="domain" description="AAA+ ATPase" evidence="18">
    <location>
        <begin position="200"/>
        <end position="339"/>
    </location>
</feature>
<evidence type="ECO:0000256" key="7">
    <source>
        <dbReference type="ARBA" id="ARBA00022741"/>
    </source>
</evidence>
<dbReference type="RefSeq" id="WP_110482050.1">
    <property type="nucleotide sequence ID" value="NZ_CP024988.1"/>
</dbReference>
<evidence type="ECO:0000256" key="5">
    <source>
        <dbReference type="ARBA" id="ARBA00022692"/>
    </source>
</evidence>
<dbReference type="STRING" id="1737425.GCA_900049755_01594"/>
<dbReference type="GO" id="GO:0006508">
    <property type="term" value="P:proteolysis"/>
    <property type="evidence" value="ECO:0007669"/>
    <property type="project" value="UniProtKB-KW"/>
</dbReference>
<evidence type="ECO:0000256" key="2">
    <source>
        <dbReference type="ARBA" id="ARBA00010044"/>
    </source>
</evidence>
<feature type="active site" evidence="15">
    <location>
        <position position="431"/>
    </location>
</feature>
<comment type="cofactor">
    <cofactor evidence="15">
        <name>Zn(2+)</name>
        <dbReference type="ChEBI" id="CHEBI:29105"/>
    </cofactor>
    <text evidence="15">Binds 1 zinc ion per subunit.</text>
</comment>
<dbReference type="GO" id="GO:0004222">
    <property type="term" value="F:metalloendopeptidase activity"/>
    <property type="evidence" value="ECO:0007669"/>
    <property type="project" value="InterPro"/>
</dbReference>
<dbReference type="Gene3D" id="1.20.58.760">
    <property type="entry name" value="Peptidase M41"/>
    <property type="match status" value="1"/>
</dbReference>
<dbReference type="GO" id="GO:0005524">
    <property type="term" value="F:ATP binding"/>
    <property type="evidence" value="ECO:0007669"/>
    <property type="project" value="UniProtKB-UniRule"/>
</dbReference>
<reference evidence="20" key="1">
    <citation type="submission" date="2017-11" db="EMBL/GenBank/DDBJ databases">
        <title>Otitis media/interna in a cat caused by the recently described species Corynebacterium provencense.</title>
        <authorList>
            <person name="Kittl S."/>
            <person name="Brodard I."/>
            <person name="Rychener L."/>
            <person name="Jores J."/>
            <person name="Roosje P."/>
            <person name="Gobeli Brawand S."/>
        </authorList>
    </citation>
    <scope>NUCLEOTIDE SEQUENCE [LARGE SCALE GENOMIC DNA]</scope>
    <source>
        <strain evidence="20">17KM38</strain>
    </source>
</reference>
<dbReference type="PANTHER" id="PTHR23076:SF97">
    <property type="entry name" value="ATP-DEPENDENT ZINC METALLOPROTEASE YME1L1"/>
    <property type="match status" value="1"/>
</dbReference>
<keyword evidence="20" id="KW-1185">Reference proteome</keyword>
<dbReference type="InterPro" id="IPR003960">
    <property type="entry name" value="ATPase_AAA_CS"/>
</dbReference>
<dbReference type="InterPro" id="IPR005936">
    <property type="entry name" value="FtsH"/>
</dbReference>
<dbReference type="GO" id="GO:0030163">
    <property type="term" value="P:protein catabolic process"/>
    <property type="evidence" value="ECO:0007669"/>
    <property type="project" value="UniProtKB-UniRule"/>
</dbReference>
<evidence type="ECO:0000313" key="19">
    <source>
        <dbReference type="EMBL" id="AWT27012.1"/>
    </source>
</evidence>
<feature type="region of interest" description="Disordered" evidence="17">
    <location>
        <begin position="620"/>
        <end position="829"/>
    </location>
</feature>
<feature type="compositionally biased region" description="Basic and acidic residues" evidence="17">
    <location>
        <begin position="699"/>
        <end position="729"/>
    </location>
</feature>